<feature type="region of interest" description="Disordered" evidence="1">
    <location>
        <begin position="379"/>
        <end position="478"/>
    </location>
</feature>
<name>A0A087SYM0_STEMI</name>
<feature type="non-terminal residue" evidence="3">
    <location>
        <position position="478"/>
    </location>
</feature>
<keyword evidence="4" id="KW-1185">Reference proteome</keyword>
<feature type="compositionally biased region" description="Basic and acidic residues" evidence="1">
    <location>
        <begin position="311"/>
        <end position="324"/>
    </location>
</feature>
<feature type="chain" id="PRO_5001829161" evidence="2">
    <location>
        <begin position="25"/>
        <end position="478"/>
    </location>
</feature>
<dbReference type="OrthoDB" id="6421631at2759"/>
<dbReference type="Proteomes" id="UP000054359">
    <property type="component" value="Unassembled WGS sequence"/>
</dbReference>
<reference evidence="3 4" key="1">
    <citation type="submission" date="2013-11" db="EMBL/GenBank/DDBJ databases">
        <title>Genome sequencing of Stegodyphus mimosarum.</title>
        <authorList>
            <person name="Bechsgaard J."/>
        </authorList>
    </citation>
    <scope>NUCLEOTIDE SEQUENCE [LARGE SCALE GENOMIC DNA]</scope>
</reference>
<feature type="signal peptide" evidence="2">
    <location>
        <begin position="1"/>
        <end position="24"/>
    </location>
</feature>
<sequence length="478" mass="55087">MFHRNSMFLCLCIVVMQLLESITSQHPLDPEVRAELEAKVISSMSLKELEDMVEQDERVRNAPKSRIVVVPKSKVSSYLPDGNQEAYVIHRKPQKHSKKATANKPEERFADSEIEGGLRRSSFEPDFRFESAFKYDEEFPSLFRISDLESADSNPVKSFYESIVEKVLRKEKFGFEKDPLAVLDIAASENVQSYQPRFDYESYSRDPTETKLKGKTYWKEAPERREEKVDENGCRTVVKKIMDPEDEKKSSSSKAKSVVITKECEYPSIDGPDAKIPEIQPAFRAVNSRLEAEPSLSYDSEPATYQNSRPVELDMGKPEARDPLAPDYIDRMLETHFRSFPGFTNPITSFKGYQDRFNLRTPTAFKDIKPTVNVHSYEYTHPQSGFEESNARAPVSSGTQKDDAPRTYEHHYHYDYPEESPRKAHADDYDDKKATKSQDKATSLKEPKMVKKSFAYYRKDNPKEDPNEQQYAEEYAQG</sequence>
<organism evidence="3 4">
    <name type="scientific">Stegodyphus mimosarum</name>
    <name type="common">African social velvet spider</name>
    <dbReference type="NCBI Taxonomy" id="407821"/>
    <lineage>
        <taxon>Eukaryota</taxon>
        <taxon>Metazoa</taxon>
        <taxon>Ecdysozoa</taxon>
        <taxon>Arthropoda</taxon>
        <taxon>Chelicerata</taxon>
        <taxon>Arachnida</taxon>
        <taxon>Araneae</taxon>
        <taxon>Araneomorphae</taxon>
        <taxon>Entelegynae</taxon>
        <taxon>Eresoidea</taxon>
        <taxon>Eresidae</taxon>
        <taxon>Stegodyphus</taxon>
    </lineage>
</organism>
<proteinExistence type="predicted"/>
<evidence type="ECO:0000313" key="3">
    <source>
        <dbReference type="EMBL" id="KFM57959.1"/>
    </source>
</evidence>
<dbReference type="AlphaFoldDB" id="A0A087SYM0"/>
<protein>
    <submittedName>
        <fullName evidence="3">Uncharacterized protein</fullName>
    </submittedName>
</protein>
<feature type="compositionally biased region" description="Basic residues" evidence="1">
    <location>
        <begin position="92"/>
        <end position="101"/>
    </location>
</feature>
<evidence type="ECO:0000256" key="2">
    <source>
        <dbReference type="SAM" id="SignalP"/>
    </source>
</evidence>
<accession>A0A087SYM0</accession>
<feature type="compositionally biased region" description="Basic and acidic residues" evidence="1">
    <location>
        <begin position="457"/>
        <end position="466"/>
    </location>
</feature>
<feature type="compositionally biased region" description="Basic and acidic residues" evidence="1">
    <location>
        <begin position="400"/>
        <end position="449"/>
    </location>
</feature>
<gene>
    <name evidence="3" type="ORF">X975_19153</name>
</gene>
<dbReference type="EMBL" id="KK112549">
    <property type="protein sequence ID" value="KFM57959.1"/>
    <property type="molecule type" value="Genomic_DNA"/>
</dbReference>
<evidence type="ECO:0000256" key="1">
    <source>
        <dbReference type="SAM" id="MobiDB-lite"/>
    </source>
</evidence>
<dbReference type="OMA" id="ESAFKYD"/>
<feature type="region of interest" description="Disordered" evidence="1">
    <location>
        <begin position="293"/>
        <end position="324"/>
    </location>
</feature>
<evidence type="ECO:0000313" key="4">
    <source>
        <dbReference type="Proteomes" id="UP000054359"/>
    </source>
</evidence>
<keyword evidence="2" id="KW-0732">Signal</keyword>
<feature type="region of interest" description="Disordered" evidence="1">
    <location>
        <begin position="92"/>
        <end position="111"/>
    </location>
</feature>